<sequence>MATRADTYGRRILGKLRGFRGDSRGATAIEFAMLALPFALLSFAILETTVSFTAQQVMNHAADRIGRQIRTGQITLDNTTAAQFRARICNEISIIVGDGCPELVYDLNHYNKFSDVPKTIPIGADGDIDSTGFTFNPGDEGTINSLRIFYRWPVMTDVMRSFMENLPNGKTLLFATVTWQNEPF</sequence>
<protein>
    <submittedName>
        <fullName evidence="3">Pilus assembly protein</fullName>
    </submittedName>
</protein>
<dbReference type="Proteomes" id="UP000509367">
    <property type="component" value="Chromosome"/>
</dbReference>
<dbReference type="AlphaFoldDB" id="A0A6N1VJD6"/>
<feature type="domain" description="TadE-like" evidence="2">
    <location>
        <begin position="25"/>
        <end position="66"/>
    </location>
</feature>
<evidence type="ECO:0000256" key="1">
    <source>
        <dbReference type="SAM" id="Phobius"/>
    </source>
</evidence>
<proteinExistence type="predicted"/>
<keyword evidence="4" id="KW-1185">Reference proteome</keyword>
<keyword evidence="1" id="KW-0812">Transmembrane</keyword>
<dbReference type="InterPro" id="IPR012495">
    <property type="entry name" value="TadE-like_dom"/>
</dbReference>
<feature type="transmembrane region" description="Helical" evidence="1">
    <location>
        <begin position="25"/>
        <end position="46"/>
    </location>
</feature>
<organism evidence="3 4">
    <name type="scientific">Oricola thermophila</name>
    <dbReference type="NCBI Taxonomy" id="2742145"/>
    <lineage>
        <taxon>Bacteria</taxon>
        <taxon>Pseudomonadati</taxon>
        <taxon>Pseudomonadota</taxon>
        <taxon>Alphaproteobacteria</taxon>
        <taxon>Hyphomicrobiales</taxon>
        <taxon>Ahrensiaceae</taxon>
        <taxon>Oricola</taxon>
    </lineage>
</organism>
<evidence type="ECO:0000313" key="4">
    <source>
        <dbReference type="Proteomes" id="UP000509367"/>
    </source>
</evidence>
<keyword evidence="1" id="KW-1133">Transmembrane helix</keyword>
<name>A0A6N1VJD6_9HYPH</name>
<dbReference type="RefSeq" id="WP_175277404.1">
    <property type="nucleotide sequence ID" value="NZ_CP054836.1"/>
</dbReference>
<reference evidence="3 4" key="1">
    <citation type="submission" date="2020-06" db="EMBL/GenBank/DDBJ databases">
        <title>Oricola thermophila sp. nov. isolated from a tidal sediments.</title>
        <authorList>
            <person name="Kwon K.K."/>
            <person name="Yang S.-H."/>
            <person name="Park M.-J."/>
        </authorList>
    </citation>
    <scope>NUCLEOTIDE SEQUENCE [LARGE SCALE GENOMIC DNA]</scope>
    <source>
        <strain evidence="3 4">MEBiC13590</strain>
    </source>
</reference>
<evidence type="ECO:0000259" key="2">
    <source>
        <dbReference type="Pfam" id="PF07811"/>
    </source>
</evidence>
<dbReference type="KEGG" id="orm:HTY61_14145"/>
<dbReference type="EMBL" id="CP054836">
    <property type="protein sequence ID" value="QKV19512.1"/>
    <property type="molecule type" value="Genomic_DNA"/>
</dbReference>
<dbReference type="Pfam" id="PF07811">
    <property type="entry name" value="TadE"/>
    <property type="match status" value="1"/>
</dbReference>
<gene>
    <name evidence="3" type="ORF">HTY61_14145</name>
</gene>
<evidence type="ECO:0000313" key="3">
    <source>
        <dbReference type="EMBL" id="QKV19512.1"/>
    </source>
</evidence>
<accession>A0A6N1VJD6</accession>
<keyword evidence="1" id="KW-0472">Membrane</keyword>